<dbReference type="EMBL" id="GBRH01277590">
    <property type="protein sequence ID" value="JAD20305.1"/>
    <property type="molecule type" value="Transcribed_RNA"/>
</dbReference>
<reference evidence="1" key="2">
    <citation type="journal article" date="2015" name="Data Brief">
        <title>Shoot transcriptome of the giant reed, Arundo donax.</title>
        <authorList>
            <person name="Barrero R.A."/>
            <person name="Guerrero F.D."/>
            <person name="Moolhuijzen P."/>
            <person name="Goolsby J.A."/>
            <person name="Tidwell J."/>
            <person name="Bellgard S.E."/>
            <person name="Bellgard M.I."/>
        </authorList>
    </citation>
    <scope>NUCLEOTIDE SEQUENCE</scope>
    <source>
        <tissue evidence="1">Shoot tissue taken approximately 20 cm above the soil surface</tissue>
    </source>
</reference>
<dbReference type="AlphaFoldDB" id="A0A0A8Y4E4"/>
<organism evidence="1">
    <name type="scientific">Arundo donax</name>
    <name type="common">Giant reed</name>
    <name type="synonym">Donax arundinaceus</name>
    <dbReference type="NCBI Taxonomy" id="35708"/>
    <lineage>
        <taxon>Eukaryota</taxon>
        <taxon>Viridiplantae</taxon>
        <taxon>Streptophyta</taxon>
        <taxon>Embryophyta</taxon>
        <taxon>Tracheophyta</taxon>
        <taxon>Spermatophyta</taxon>
        <taxon>Magnoliopsida</taxon>
        <taxon>Liliopsida</taxon>
        <taxon>Poales</taxon>
        <taxon>Poaceae</taxon>
        <taxon>PACMAD clade</taxon>
        <taxon>Arundinoideae</taxon>
        <taxon>Arundineae</taxon>
        <taxon>Arundo</taxon>
    </lineage>
</organism>
<name>A0A0A8Y4E4_ARUDO</name>
<protein>
    <submittedName>
        <fullName evidence="1">Uncharacterized protein</fullName>
    </submittedName>
</protein>
<reference evidence="1" key="1">
    <citation type="submission" date="2014-09" db="EMBL/GenBank/DDBJ databases">
        <authorList>
            <person name="Magalhaes I.L.F."/>
            <person name="Oliveira U."/>
            <person name="Santos F.R."/>
            <person name="Vidigal T.H.D.A."/>
            <person name="Brescovit A.D."/>
            <person name="Santos A.J."/>
        </authorList>
    </citation>
    <scope>NUCLEOTIDE SEQUENCE</scope>
    <source>
        <tissue evidence="1">Shoot tissue taken approximately 20 cm above the soil surface</tissue>
    </source>
</reference>
<proteinExistence type="predicted"/>
<accession>A0A0A8Y4E4</accession>
<sequence>MLIFSNFPDSLLTLCVGACSGLRSVFVSAVSQMGSLGLTNSSLNE</sequence>
<evidence type="ECO:0000313" key="1">
    <source>
        <dbReference type="EMBL" id="JAD20305.1"/>
    </source>
</evidence>